<organism evidence="7 8">
    <name type="scientific">Caulochytrium protostelioides</name>
    <dbReference type="NCBI Taxonomy" id="1555241"/>
    <lineage>
        <taxon>Eukaryota</taxon>
        <taxon>Fungi</taxon>
        <taxon>Fungi incertae sedis</taxon>
        <taxon>Chytridiomycota</taxon>
        <taxon>Chytridiomycota incertae sedis</taxon>
        <taxon>Chytridiomycetes</taxon>
        <taxon>Caulochytriales</taxon>
        <taxon>Caulochytriaceae</taxon>
        <taxon>Caulochytrium</taxon>
    </lineage>
</organism>
<dbReference type="Pfam" id="PF15239">
    <property type="entry name" value="CFAP96-like"/>
    <property type="match status" value="1"/>
</dbReference>
<feature type="region of interest" description="Disordered" evidence="6">
    <location>
        <begin position="140"/>
        <end position="159"/>
    </location>
</feature>
<dbReference type="AlphaFoldDB" id="A0A4P9XA02"/>
<feature type="region of interest" description="Disordered" evidence="6">
    <location>
        <begin position="234"/>
        <end position="319"/>
    </location>
</feature>
<keyword evidence="2" id="KW-0963">Cytoplasm</keyword>
<evidence type="ECO:0000313" key="7">
    <source>
        <dbReference type="EMBL" id="RKP01861.1"/>
    </source>
</evidence>
<keyword evidence="8" id="KW-1185">Reference proteome</keyword>
<dbReference type="GO" id="GO:0005881">
    <property type="term" value="C:cytoplasmic microtubule"/>
    <property type="evidence" value="ECO:0007669"/>
    <property type="project" value="TreeGrafter"/>
</dbReference>
<accession>A0A4P9XA02</accession>
<gene>
    <name evidence="7" type="ORF">CXG81DRAFT_18423</name>
</gene>
<evidence type="ECO:0000256" key="3">
    <source>
        <dbReference type="ARBA" id="ARBA00023212"/>
    </source>
</evidence>
<comment type="subcellular location">
    <subcellularLocation>
        <location evidence="1">Cytoplasm</location>
        <location evidence="1">Cytoskeleton</location>
        <location evidence="1">Microtubule organizing center</location>
        <location evidence="1">Centrosome</location>
    </subcellularLocation>
</comment>
<protein>
    <recommendedName>
        <fullName evidence="5">Cilia-and flagella-associated protein 96</fullName>
    </recommendedName>
</protein>
<evidence type="ECO:0000256" key="6">
    <source>
        <dbReference type="SAM" id="MobiDB-lite"/>
    </source>
</evidence>
<dbReference type="STRING" id="1555241.A0A4P9XA02"/>
<name>A0A4P9XA02_9FUNG</name>
<evidence type="ECO:0000256" key="4">
    <source>
        <dbReference type="ARBA" id="ARBA00035656"/>
    </source>
</evidence>
<dbReference type="OrthoDB" id="283553at2759"/>
<feature type="compositionally biased region" description="Low complexity" evidence="6">
    <location>
        <begin position="294"/>
        <end position="303"/>
    </location>
</feature>
<keyword evidence="3" id="KW-0206">Cytoskeleton</keyword>
<dbReference type="PANTHER" id="PTHR31144:SF1">
    <property type="entry name" value="UPF0602 PROTEIN C4ORF47"/>
    <property type="match status" value="1"/>
</dbReference>
<evidence type="ECO:0000256" key="5">
    <source>
        <dbReference type="ARBA" id="ARBA00035693"/>
    </source>
</evidence>
<proteinExistence type="inferred from homology"/>
<reference evidence="8" key="1">
    <citation type="journal article" date="2018" name="Nat. Microbiol.">
        <title>Leveraging single-cell genomics to expand the fungal tree of life.</title>
        <authorList>
            <person name="Ahrendt S.R."/>
            <person name="Quandt C.A."/>
            <person name="Ciobanu D."/>
            <person name="Clum A."/>
            <person name="Salamov A."/>
            <person name="Andreopoulos B."/>
            <person name="Cheng J.F."/>
            <person name="Woyke T."/>
            <person name="Pelin A."/>
            <person name="Henrissat B."/>
            <person name="Reynolds N.K."/>
            <person name="Benny G.L."/>
            <person name="Smith M.E."/>
            <person name="James T.Y."/>
            <person name="Grigoriev I.V."/>
        </authorList>
    </citation>
    <scope>NUCLEOTIDE SEQUENCE [LARGE SCALE GENOMIC DNA]</scope>
    <source>
        <strain evidence="8">ATCC 52028</strain>
    </source>
</reference>
<comment type="similarity">
    <text evidence="4">Belongs to the CFAP96 family.</text>
</comment>
<evidence type="ECO:0000313" key="8">
    <source>
        <dbReference type="Proteomes" id="UP000274922"/>
    </source>
</evidence>
<evidence type="ECO:0000256" key="1">
    <source>
        <dbReference type="ARBA" id="ARBA00004300"/>
    </source>
</evidence>
<sequence>MAAEAGGLSPSRFGRPDLDRAGVFIEGPYIHDPDAGAGASDAAAARAAHSASDPIGTRYRGRQLLGAAGNEPFTKGFARAFDGEPYQDPTALRRAWRAEQTRDALAGPFRPASYAQRASGKGSLFGTIEREYPTLERRAFLPGGAPEPRDPAARRRQLAEQPRVAPFVVRLGRKEPLQSIAYPSEPYDALRVKAREEREAAAARFVAGKAFNTMRSGPFFGKFERLAVLDAGGAGGGGGEGPSDPRAKRAAAASQSKGNAGTRQKGEPLVQAPFKPSSRRDPALGKYPSHSHLHGAGSSASLADEAAGEPKKTYAPFRPVGISKQGYTKSIIAATASRTPPVWFHARMARATRS</sequence>
<dbReference type="Proteomes" id="UP000274922">
    <property type="component" value="Unassembled WGS sequence"/>
</dbReference>
<dbReference type="EMBL" id="ML014159">
    <property type="protein sequence ID" value="RKP01861.1"/>
    <property type="molecule type" value="Genomic_DNA"/>
</dbReference>
<dbReference type="PANTHER" id="PTHR31144">
    <property type="entry name" value="UPF0602 PROTEIN C4ORF47"/>
    <property type="match status" value="1"/>
</dbReference>
<evidence type="ECO:0000256" key="2">
    <source>
        <dbReference type="ARBA" id="ARBA00022490"/>
    </source>
</evidence>
<dbReference type="InterPro" id="IPR029358">
    <property type="entry name" value="CFAP96"/>
</dbReference>